<dbReference type="PANTHER" id="PTHR43459">
    <property type="entry name" value="ENOYL-COA HYDRATASE"/>
    <property type="match status" value="1"/>
</dbReference>
<accession>A0A7X2IKE6</accession>
<dbReference type="Gene3D" id="1.10.12.10">
    <property type="entry name" value="Lyase 2-enoyl-coa Hydratase, Chain A, domain 2"/>
    <property type="match status" value="1"/>
</dbReference>
<gene>
    <name evidence="3" type="ORF">GJ700_07850</name>
</gene>
<comment type="caution">
    <text evidence="3">The sequence shown here is derived from an EMBL/GenBank/DDBJ whole genome shotgun (WGS) entry which is preliminary data.</text>
</comment>
<name>A0A7X2IKE6_9BURK</name>
<comment type="similarity">
    <text evidence="1 2">Belongs to the enoyl-CoA hydratase/isomerase family.</text>
</comment>
<dbReference type="Proteomes" id="UP000446768">
    <property type="component" value="Unassembled WGS sequence"/>
</dbReference>
<keyword evidence="4" id="KW-1185">Reference proteome</keyword>
<dbReference type="PANTHER" id="PTHR43459:SF1">
    <property type="entry name" value="EG:BACN32G11.4 PROTEIN"/>
    <property type="match status" value="1"/>
</dbReference>
<dbReference type="InterPro" id="IPR014748">
    <property type="entry name" value="Enoyl-CoA_hydra_C"/>
</dbReference>
<evidence type="ECO:0000256" key="2">
    <source>
        <dbReference type="RuleBase" id="RU003707"/>
    </source>
</evidence>
<dbReference type="InterPro" id="IPR029045">
    <property type="entry name" value="ClpP/crotonase-like_dom_sf"/>
</dbReference>
<dbReference type="InterPro" id="IPR001753">
    <property type="entry name" value="Enoyl-CoA_hydra/iso"/>
</dbReference>
<sequence>MSEDPYVMFEVDGAVAIVTLNQPARRNPLSPKQAAELLAILARVRDDRSLRALVLTGAGKSFCAGANLDDMAAHALPGKSLGEATFGTMEALSNPVILALQELPVPVLTALNGGAVGGGAGLALAADVVIAARSAYFYLPSMPRLGLVPDLGASWFLRQQVGRARAMGLTLLGDRLDAEQAAQWGLIWKCVDDADLHAEALALARRLAALPAHAALETRRADRAAGSASLAQQLAYEAARQRELIDSECFAEGVRAFGGRRDPVFPGR</sequence>
<proteinExistence type="inferred from homology"/>
<dbReference type="CDD" id="cd06558">
    <property type="entry name" value="crotonase-like"/>
    <property type="match status" value="1"/>
</dbReference>
<organism evidence="3 4">
    <name type="scientific">Pseudoduganella rivuli</name>
    <dbReference type="NCBI Taxonomy" id="2666085"/>
    <lineage>
        <taxon>Bacteria</taxon>
        <taxon>Pseudomonadati</taxon>
        <taxon>Pseudomonadota</taxon>
        <taxon>Betaproteobacteria</taxon>
        <taxon>Burkholderiales</taxon>
        <taxon>Oxalobacteraceae</taxon>
        <taxon>Telluria group</taxon>
        <taxon>Pseudoduganella</taxon>
    </lineage>
</organism>
<dbReference type="PROSITE" id="PS00166">
    <property type="entry name" value="ENOYL_COA_HYDRATASE"/>
    <property type="match status" value="1"/>
</dbReference>
<dbReference type="InterPro" id="IPR018376">
    <property type="entry name" value="Enoyl-CoA_hyd/isom_CS"/>
</dbReference>
<evidence type="ECO:0000313" key="3">
    <source>
        <dbReference type="EMBL" id="MRV71637.1"/>
    </source>
</evidence>
<dbReference type="EMBL" id="WKJJ01000004">
    <property type="protein sequence ID" value="MRV71637.1"/>
    <property type="molecule type" value="Genomic_DNA"/>
</dbReference>
<evidence type="ECO:0000256" key="1">
    <source>
        <dbReference type="ARBA" id="ARBA00005254"/>
    </source>
</evidence>
<evidence type="ECO:0000313" key="4">
    <source>
        <dbReference type="Proteomes" id="UP000446768"/>
    </source>
</evidence>
<dbReference type="Gene3D" id="3.90.226.10">
    <property type="entry name" value="2-enoyl-CoA Hydratase, Chain A, domain 1"/>
    <property type="match status" value="1"/>
</dbReference>
<dbReference type="SUPFAM" id="SSF52096">
    <property type="entry name" value="ClpP/crotonase"/>
    <property type="match status" value="1"/>
</dbReference>
<dbReference type="Pfam" id="PF00378">
    <property type="entry name" value="ECH_1"/>
    <property type="match status" value="1"/>
</dbReference>
<dbReference type="RefSeq" id="WP_154372331.1">
    <property type="nucleotide sequence ID" value="NZ_WKJJ01000004.1"/>
</dbReference>
<protein>
    <submittedName>
        <fullName evidence="3">Enoyl-CoA hydratase</fullName>
    </submittedName>
</protein>
<dbReference type="GO" id="GO:0003824">
    <property type="term" value="F:catalytic activity"/>
    <property type="evidence" value="ECO:0007669"/>
    <property type="project" value="InterPro"/>
</dbReference>
<reference evidence="3 4" key="1">
    <citation type="submission" date="2019-11" db="EMBL/GenBank/DDBJ databases">
        <title>Novel species isolated from a subtropical stream in China.</title>
        <authorList>
            <person name="Lu H."/>
        </authorList>
    </citation>
    <scope>NUCLEOTIDE SEQUENCE [LARGE SCALE GENOMIC DNA]</scope>
    <source>
        <strain evidence="3 4">FT92W</strain>
    </source>
</reference>
<dbReference type="AlphaFoldDB" id="A0A7X2IKE6"/>